<feature type="compositionally biased region" description="Basic and acidic residues" evidence="1">
    <location>
        <begin position="42"/>
        <end position="55"/>
    </location>
</feature>
<gene>
    <name evidence="2" type="ORF">ASPWEDRAFT_65937</name>
</gene>
<evidence type="ECO:0000313" key="2">
    <source>
        <dbReference type="EMBL" id="OJJ39039.1"/>
    </source>
</evidence>
<reference evidence="3" key="1">
    <citation type="journal article" date="2017" name="Genome Biol.">
        <title>Comparative genomics reveals high biological diversity and specific adaptations in the industrially and medically important fungal genus Aspergillus.</title>
        <authorList>
            <person name="de Vries R.P."/>
            <person name="Riley R."/>
            <person name="Wiebenga A."/>
            <person name="Aguilar-Osorio G."/>
            <person name="Amillis S."/>
            <person name="Uchima C.A."/>
            <person name="Anderluh G."/>
            <person name="Asadollahi M."/>
            <person name="Askin M."/>
            <person name="Barry K."/>
            <person name="Battaglia E."/>
            <person name="Bayram O."/>
            <person name="Benocci T."/>
            <person name="Braus-Stromeyer S.A."/>
            <person name="Caldana C."/>
            <person name="Canovas D."/>
            <person name="Cerqueira G.C."/>
            <person name="Chen F."/>
            <person name="Chen W."/>
            <person name="Choi C."/>
            <person name="Clum A."/>
            <person name="Dos Santos R.A."/>
            <person name="Damasio A.R."/>
            <person name="Diallinas G."/>
            <person name="Emri T."/>
            <person name="Fekete E."/>
            <person name="Flipphi M."/>
            <person name="Freyberg S."/>
            <person name="Gallo A."/>
            <person name="Gournas C."/>
            <person name="Habgood R."/>
            <person name="Hainaut M."/>
            <person name="Harispe M.L."/>
            <person name="Henrissat B."/>
            <person name="Hilden K.S."/>
            <person name="Hope R."/>
            <person name="Hossain A."/>
            <person name="Karabika E."/>
            <person name="Karaffa L."/>
            <person name="Karanyi Z."/>
            <person name="Krasevec N."/>
            <person name="Kuo A."/>
            <person name="Kusch H."/>
            <person name="LaButti K."/>
            <person name="Lagendijk E.L."/>
            <person name="Lapidus A."/>
            <person name="Levasseur A."/>
            <person name="Lindquist E."/>
            <person name="Lipzen A."/>
            <person name="Logrieco A.F."/>
            <person name="MacCabe A."/>
            <person name="Maekelae M.R."/>
            <person name="Malavazi I."/>
            <person name="Melin P."/>
            <person name="Meyer V."/>
            <person name="Mielnichuk N."/>
            <person name="Miskei M."/>
            <person name="Molnar A.P."/>
            <person name="Mule G."/>
            <person name="Ngan C.Y."/>
            <person name="Orejas M."/>
            <person name="Orosz E."/>
            <person name="Ouedraogo J.P."/>
            <person name="Overkamp K.M."/>
            <person name="Park H.-S."/>
            <person name="Perrone G."/>
            <person name="Piumi F."/>
            <person name="Punt P.J."/>
            <person name="Ram A.F."/>
            <person name="Ramon A."/>
            <person name="Rauscher S."/>
            <person name="Record E."/>
            <person name="Riano-Pachon D.M."/>
            <person name="Robert V."/>
            <person name="Roehrig J."/>
            <person name="Ruller R."/>
            <person name="Salamov A."/>
            <person name="Salih N.S."/>
            <person name="Samson R.A."/>
            <person name="Sandor E."/>
            <person name="Sanguinetti M."/>
            <person name="Schuetze T."/>
            <person name="Sepcic K."/>
            <person name="Shelest E."/>
            <person name="Sherlock G."/>
            <person name="Sophianopoulou V."/>
            <person name="Squina F.M."/>
            <person name="Sun H."/>
            <person name="Susca A."/>
            <person name="Todd R.B."/>
            <person name="Tsang A."/>
            <person name="Unkles S.E."/>
            <person name="van de Wiele N."/>
            <person name="van Rossen-Uffink D."/>
            <person name="Oliveira J.V."/>
            <person name="Vesth T.C."/>
            <person name="Visser J."/>
            <person name="Yu J.-H."/>
            <person name="Zhou M."/>
            <person name="Andersen M.R."/>
            <person name="Archer D.B."/>
            <person name="Baker S.E."/>
            <person name="Benoit I."/>
            <person name="Brakhage A.A."/>
            <person name="Braus G.H."/>
            <person name="Fischer R."/>
            <person name="Frisvad J.C."/>
            <person name="Goldman G.H."/>
            <person name="Houbraken J."/>
            <person name="Oakley B."/>
            <person name="Pocsi I."/>
            <person name="Scazzocchio C."/>
            <person name="Seiboth B."/>
            <person name="vanKuyk P.A."/>
            <person name="Wortman J."/>
            <person name="Dyer P.S."/>
            <person name="Grigoriev I.V."/>
        </authorList>
    </citation>
    <scope>NUCLEOTIDE SEQUENCE [LARGE SCALE GENOMIC DNA]</scope>
    <source>
        <strain evidence="3">DTO 134E9</strain>
    </source>
</reference>
<accession>A0A1L9RVT8</accession>
<protein>
    <submittedName>
        <fullName evidence="2">Uncharacterized protein</fullName>
    </submittedName>
</protein>
<dbReference type="GeneID" id="63754674"/>
<dbReference type="VEuPathDB" id="FungiDB:ASPWEDRAFT_65937"/>
<dbReference type="RefSeq" id="XP_040692715.1">
    <property type="nucleotide sequence ID" value="XM_040838826.1"/>
</dbReference>
<organism evidence="2 3">
    <name type="scientific">Aspergillus wentii DTO 134E9</name>
    <dbReference type="NCBI Taxonomy" id="1073089"/>
    <lineage>
        <taxon>Eukaryota</taxon>
        <taxon>Fungi</taxon>
        <taxon>Dikarya</taxon>
        <taxon>Ascomycota</taxon>
        <taxon>Pezizomycotina</taxon>
        <taxon>Eurotiomycetes</taxon>
        <taxon>Eurotiomycetidae</taxon>
        <taxon>Eurotiales</taxon>
        <taxon>Aspergillaceae</taxon>
        <taxon>Aspergillus</taxon>
        <taxon>Aspergillus subgen. Cremei</taxon>
    </lineage>
</organism>
<sequence>MFSNRIRRSEMIKREKKNKKNMSLKGMSYADWGRIARLQGRAQDEGKRSREESRHAAVSKANRAASLSGSCGLGRAGHLVRDERARSRGHSRGRNGAGGKRSGRSVDGSDGLDPDKGLGDGRRAGGSGGVCSDKRGGCEAEDRSNRGDLHFGLVSLPDWRRGNMDRIR</sequence>
<dbReference type="AlphaFoldDB" id="A0A1L9RVT8"/>
<feature type="compositionally biased region" description="Basic and acidic residues" evidence="1">
    <location>
        <begin position="132"/>
        <end position="149"/>
    </location>
</feature>
<name>A0A1L9RVT8_ASPWE</name>
<dbReference type="Proteomes" id="UP000184383">
    <property type="component" value="Unassembled WGS sequence"/>
</dbReference>
<evidence type="ECO:0000256" key="1">
    <source>
        <dbReference type="SAM" id="MobiDB-lite"/>
    </source>
</evidence>
<proteinExistence type="predicted"/>
<feature type="compositionally biased region" description="Basic and acidic residues" evidence="1">
    <location>
        <begin position="113"/>
        <end position="123"/>
    </location>
</feature>
<feature type="region of interest" description="Disordered" evidence="1">
    <location>
        <begin position="40"/>
        <end position="155"/>
    </location>
</feature>
<keyword evidence="3" id="KW-1185">Reference proteome</keyword>
<dbReference type="EMBL" id="KV878210">
    <property type="protein sequence ID" value="OJJ39039.1"/>
    <property type="molecule type" value="Genomic_DNA"/>
</dbReference>
<evidence type="ECO:0000313" key="3">
    <source>
        <dbReference type="Proteomes" id="UP000184383"/>
    </source>
</evidence>